<dbReference type="InterPro" id="IPR040198">
    <property type="entry name" value="Fido_containing"/>
</dbReference>
<dbReference type="PROSITE" id="PS51459">
    <property type="entry name" value="FIDO"/>
    <property type="match status" value="1"/>
</dbReference>
<dbReference type="PANTHER" id="PTHR13504:SF33">
    <property type="entry name" value="FIC FAMILY PROTEIN"/>
    <property type="match status" value="1"/>
</dbReference>
<feature type="active site" evidence="1">
    <location>
        <position position="205"/>
    </location>
</feature>
<evidence type="ECO:0000256" key="1">
    <source>
        <dbReference type="PIRSR" id="PIRSR640198-1"/>
    </source>
</evidence>
<organism evidence="4 5">
    <name type="scientific">Mucilaginibacter conchicola</name>
    <dbReference type="NCBI Taxonomy" id="2303333"/>
    <lineage>
        <taxon>Bacteria</taxon>
        <taxon>Pseudomonadati</taxon>
        <taxon>Bacteroidota</taxon>
        <taxon>Sphingobacteriia</taxon>
        <taxon>Sphingobacteriales</taxon>
        <taxon>Sphingobacteriaceae</taxon>
        <taxon>Mucilaginibacter</taxon>
    </lineage>
</organism>
<keyword evidence="2" id="KW-0547">Nucleotide-binding</keyword>
<dbReference type="Pfam" id="PF13776">
    <property type="entry name" value="DUF4172"/>
    <property type="match status" value="1"/>
</dbReference>
<sequence length="370" mass="42210">MYIYQQNKWPEFIWDSNALLVRLGEVRHHQGKILGLMSQAGFKLQEETLLDTLTLDVTKSSEIEGEKLNTDQVRSSIARRLGIEQAGMVTADRNVDGVVEMMLDATQNYKSVLNEDRLYAWHAALFPTGRSGMHKITVGNWRSEEAGPMRVVSGAMGKEKIHFEAPGSDLLPAEMEMFLKWFNEEDKIDPVIKAGIAHLWFVTVHPFDDGNGRITRALTDLLLARADGTSQRFYSMSAQILRERNSYYDILENTQKGGLDVTPWLNWFLDCLFNAMQHTEVVLKSVSLRNRFWEKHRRTSLNERQQKMLHILLDDFFGSLTTVKWGKIARCSADTALRDINDLIEKGILGKEAGGSKNTTYRLFVGDDHL</sequence>
<feature type="binding site" evidence="2">
    <location>
        <begin position="247"/>
        <end position="248"/>
    </location>
    <ligand>
        <name>ATP</name>
        <dbReference type="ChEBI" id="CHEBI:30616"/>
    </ligand>
</feature>
<dbReference type="InterPro" id="IPR036597">
    <property type="entry name" value="Fido-like_dom_sf"/>
</dbReference>
<protein>
    <submittedName>
        <fullName evidence="4">Fic family protein</fullName>
    </submittedName>
</protein>
<dbReference type="GO" id="GO:0005524">
    <property type="term" value="F:ATP binding"/>
    <property type="evidence" value="ECO:0007669"/>
    <property type="project" value="UniProtKB-KW"/>
</dbReference>
<dbReference type="EMBL" id="QWDC01000003">
    <property type="protein sequence ID" value="RFZ91064.1"/>
    <property type="molecule type" value="Genomic_DNA"/>
</dbReference>
<evidence type="ECO:0000259" key="3">
    <source>
        <dbReference type="PROSITE" id="PS51459"/>
    </source>
</evidence>
<feature type="binding site" evidence="2">
    <location>
        <begin position="209"/>
        <end position="216"/>
    </location>
    <ligand>
        <name>ATP</name>
        <dbReference type="ChEBI" id="CHEBI:30616"/>
    </ligand>
</feature>
<name>A0A372NQ53_9SPHI</name>
<evidence type="ECO:0000256" key="2">
    <source>
        <dbReference type="PIRSR" id="PIRSR640198-2"/>
    </source>
</evidence>
<comment type="caution">
    <text evidence="4">The sequence shown here is derived from an EMBL/GenBank/DDBJ whole genome shotgun (WGS) entry which is preliminary data.</text>
</comment>
<gene>
    <name evidence="4" type="ORF">D0C36_19165</name>
</gene>
<keyword evidence="5" id="KW-1185">Reference proteome</keyword>
<evidence type="ECO:0000313" key="5">
    <source>
        <dbReference type="Proteomes" id="UP000264217"/>
    </source>
</evidence>
<evidence type="ECO:0000313" key="4">
    <source>
        <dbReference type="EMBL" id="RFZ91064.1"/>
    </source>
</evidence>
<dbReference type="InterPro" id="IPR003812">
    <property type="entry name" value="Fido"/>
</dbReference>
<keyword evidence="2" id="KW-0067">ATP-binding</keyword>
<dbReference type="Gene3D" id="1.10.3290.10">
    <property type="entry name" value="Fido-like domain"/>
    <property type="match status" value="1"/>
</dbReference>
<reference evidence="4 5" key="1">
    <citation type="submission" date="2018-08" db="EMBL/GenBank/DDBJ databases">
        <title>Mucilaginibacter sp. MYSH2.</title>
        <authorList>
            <person name="Seo T."/>
        </authorList>
    </citation>
    <scope>NUCLEOTIDE SEQUENCE [LARGE SCALE GENOMIC DNA]</scope>
    <source>
        <strain evidence="4 5">MYSH2</strain>
    </source>
</reference>
<dbReference type="Proteomes" id="UP000264217">
    <property type="component" value="Unassembled WGS sequence"/>
</dbReference>
<feature type="domain" description="Fido" evidence="3">
    <location>
        <begin position="113"/>
        <end position="270"/>
    </location>
</feature>
<dbReference type="AlphaFoldDB" id="A0A372NQ53"/>
<dbReference type="OrthoDB" id="9814400at2"/>
<dbReference type="RefSeq" id="WP_117393266.1">
    <property type="nucleotide sequence ID" value="NZ_QWDC01000003.1"/>
</dbReference>
<proteinExistence type="predicted"/>
<accession>A0A372NQ53</accession>
<dbReference type="Pfam" id="PF02661">
    <property type="entry name" value="Fic"/>
    <property type="match status" value="1"/>
</dbReference>
<dbReference type="SUPFAM" id="SSF140931">
    <property type="entry name" value="Fic-like"/>
    <property type="match status" value="1"/>
</dbReference>
<dbReference type="InterPro" id="IPR025230">
    <property type="entry name" value="DUF4172"/>
</dbReference>
<dbReference type="PANTHER" id="PTHR13504">
    <property type="entry name" value="FIDO DOMAIN-CONTAINING PROTEIN DDB_G0283145"/>
    <property type="match status" value="1"/>
</dbReference>